<dbReference type="FunCoup" id="D3BRX4">
    <property type="interactions" value="805"/>
</dbReference>
<comment type="caution">
    <text evidence="2">The sequence shown here is derived from an EMBL/GenBank/DDBJ whole genome shotgun (WGS) entry which is preliminary data.</text>
</comment>
<feature type="transmembrane region" description="Helical" evidence="1">
    <location>
        <begin position="131"/>
        <end position="151"/>
    </location>
</feature>
<feature type="transmembrane region" description="Helical" evidence="1">
    <location>
        <begin position="213"/>
        <end position="235"/>
    </location>
</feature>
<keyword evidence="1" id="KW-0812">Transmembrane</keyword>
<evidence type="ECO:0000256" key="1">
    <source>
        <dbReference type="SAM" id="Phobius"/>
    </source>
</evidence>
<accession>D3BRX4</accession>
<feature type="transmembrane region" description="Helical" evidence="1">
    <location>
        <begin position="38"/>
        <end position="57"/>
    </location>
</feature>
<protein>
    <submittedName>
        <fullName evidence="2">Uncharacterized protein</fullName>
    </submittedName>
</protein>
<feature type="transmembrane region" description="Helical" evidence="1">
    <location>
        <begin position="91"/>
        <end position="111"/>
    </location>
</feature>
<dbReference type="EMBL" id="ADBJ01000051">
    <property type="protein sequence ID" value="EFA75711.1"/>
    <property type="molecule type" value="Genomic_DNA"/>
</dbReference>
<evidence type="ECO:0000313" key="2">
    <source>
        <dbReference type="EMBL" id="EFA75711.1"/>
    </source>
</evidence>
<dbReference type="STRING" id="670386.D3BRX4"/>
<keyword evidence="1" id="KW-0472">Membrane</keyword>
<dbReference type="InParanoid" id="D3BRX4"/>
<dbReference type="Proteomes" id="UP000001396">
    <property type="component" value="Unassembled WGS sequence"/>
</dbReference>
<dbReference type="AlphaFoldDB" id="D3BRX4"/>
<sequence length="248" mass="29344">MPLQDDSYSEGGSLIYYSELPLRDQIQREKYKHWARRILFYLQLAYFITATVMFPFLITNLTFWFWLIHTLWFELDITSNKNNIWIQMLHALSFVGSWIVMITATILLVILNPDFIKSRAEKEHHSVVFAWLLNVLIHYIPPVLVTVDLFLHREHHRKRHRIILSKQRNTTRVWVKDSIKVIWAYCAPMAVVGIWLGVGFTPENVYGVTNYSYSYLIPLMVVTDLVFATLFVYVVKKRQPDSYVKLNS</sequence>
<reference evidence="2 3" key="1">
    <citation type="journal article" date="2011" name="Genome Res.">
        <title>Phylogeny-wide analysis of social amoeba genomes highlights ancient origins for complex intercellular communication.</title>
        <authorList>
            <person name="Heidel A.J."/>
            <person name="Lawal H.M."/>
            <person name="Felder M."/>
            <person name="Schilde C."/>
            <person name="Helps N.R."/>
            <person name="Tunggal B."/>
            <person name="Rivero F."/>
            <person name="John U."/>
            <person name="Schleicher M."/>
            <person name="Eichinger L."/>
            <person name="Platzer M."/>
            <person name="Noegel A.A."/>
            <person name="Schaap P."/>
            <person name="Gloeckner G."/>
        </authorList>
    </citation>
    <scope>NUCLEOTIDE SEQUENCE [LARGE SCALE GENOMIC DNA]</scope>
    <source>
        <strain evidence="3">ATCC 26659 / Pp 5 / PN500</strain>
    </source>
</reference>
<keyword evidence="3" id="KW-1185">Reference proteome</keyword>
<evidence type="ECO:0000313" key="3">
    <source>
        <dbReference type="Proteomes" id="UP000001396"/>
    </source>
</evidence>
<dbReference type="OMA" id="FWFWLIH"/>
<feature type="transmembrane region" description="Helical" evidence="1">
    <location>
        <begin position="182"/>
        <end position="201"/>
    </location>
</feature>
<name>D3BRX4_HETP5</name>
<dbReference type="GeneID" id="31366233"/>
<proteinExistence type="predicted"/>
<gene>
    <name evidence="2" type="ORF">PPL_10764</name>
</gene>
<keyword evidence="1" id="KW-1133">Transmembrane helix</keyword>
<organism evidence="2 3">
    <name type="scientific">Heterostelium pallidum (strain ATCC 26659 / Pp 5 / PN500)</name>
    <name type="common">Cellular slime mold</name>
    <name type="synonym">Polysphondylium pallidum</name>
    <dbReference type="NCBI Taxonomy" id="670386"/>
    <lineage>
        <taxon>Eukaryota</taxon>
        <taxon>Amoebozoa</taxon>
        <taxon>Evosea</taxon>
        <taxon>Eumycetozoa</taxon>
        <taxon>Dictyostelia</taxon>
        <taxon>Acytosteliales</taxon>
        <taxon>Acytosteliaceae</taxon>
        <taxon>Heterostelium</taxon>
    </lineage>
</organism>
<dbReference type="RefSeq" id="XP_020427845.1">
    <property type="nucleotide sequence ID" value="XM_020581529.1"/>
</dbReference>